<gene>
    <name evidence="1" type="primary">rpoC2</name>
    <name evidence="1" type="ORF">DAT39_005441</name>
</gene>
<protein>
    <submittedName>
        <fullName evidence="1">DNA-directed RNA polymerase subunit beta</fullName>
    </submittedName>
</protein>
<keyword evidence="2" id="KW-1185">Reference proteome</keyword>
<dbReference type="Proteomes" id="UP000727407">
    <property type="component" value="Unassembled WGS sequence"/>
</dbReference>
<name>A0A8J4X5P6_CLAMG</name>
<evidence type="ECO:0000313" key="1">
    <source>
        <dbReference type="EMBL" id="KAF5904832.1"/>
    </source>
</evidence>
<sequence length="76" mass="8778">MKFTVPTCKHVTVSITLMDRKQTGHMTAIDACIMKEMGKERNQLYRSSNVSMSIAEKKWFLRIAEKQSFVTEVHSL</sequence>
<proteinExistence type="predicted"/>
<accession>A0A8J4X5P6</accession>
<keyword evidence="1" id="KW-0804">Transcription</keyword>
<keyword evidence="1" id="KW-0240">DNA-directed RNA polymerase</keyword>
<organism evidence="1 2">
    <name type="scientific">Clarias magur</name>
    <name type="common">Asian catfish</name>
    <name type="synonym">Macropteronotus magur</name>
    <dbReference type="NCBI Taxonomy" id="1594786"/>
    <lineage>
        <taxon>Eukaryota</taxon>
        <taxon>Metazoa</taxon>
        <taxon>Chordata</taxon>
        <taxon>Craniata</taxon>
        <taxon>Vertebrata</taxon>
        <taxon>Euteleostomi</taxon>
        <taxon>Actinopterygii</taxon>
        <taxon>Neopterygii</taxon>
        <taxon>Teleostei</taxon>
        <taxon>Ostariophysi</taxon>
        <taxon>Siluriformes</taxon>
        <taxon>Clariidae</taxon>
        <taxon>Clarias</taxon>
    </lineage>
</organism>
<comment type="caution">
    <text evidence="1">The sequence shown here is derived from an EMBL/GenBank/DDBJ whole genome shotgun (WGS) entry which is preliminary data.</text>
</comment>
<dbReference type="GO" id="GO:0000428">
    <property type="term" value="C:DNA-directed RNA polymerase complex"/>
    <property type="evidence" value="ECO:0007669"/>
    <property type="project" value="UniProtKB-KW"/>
</dbReference>
<dbReference type="EMBL" id="QNUK01000051">
    <property type="protein sequence ID" value="KAF5904832.1"/>
    <property type="molecule type" value="Genomic_DNA"/>
</dbReference>
<dbReference type="AlphaFoldDB" id="A0A8J4X5P6"/>
<reference evidence="1" key="1">
    <citation type="submission" date="2020-07" db="EMBL/GenBank/DDBJ databases">
        <title>Clarias magur genome sequencing, assembly and annotation.</title>
        <authorList>
            <person name="Kushwaha B."/>
            <person name="Kumar R."/>
            <person name="Das P."/>
            <person name="Joshi C.G."/>
            <person name="Kumar D."/>
            <person name="Nagpure N.S."/>
            <person name="Pandey M."/>
            <person name="Agarwal S."/>
            <person name="Srivastava S."/>
            <person name="Singh M."/>
            <person name="Sahoo L."/>
            <person name="Jayasankar P."/>
            <person name="Meher P.K."/>
            <person name="Koringa P.G."/>
            <person name="Iquebal M.A."/>
            <person name="Das S.P."/>
            <person name="Bit A."/>
            <person name="Patnaik S."/>
            <person name="Patel N."/>
            <person name="Shah T.M."/>
            <person name="Hinsu A."/>
            <person name="Jena J.K."/>
        </authorList>
    </citation>
    <scope>NUCLEOTIDE SEQUENCE</scope>
    <source>
        <strain evidence="1">CIFAMagur01</strain>
        <tissue evidence="1">Testis</tissue>
    </source>
</reference>
<evidence type="ECO:0000313" key="2">
    <source>
        <dbReference type="Proteomes" id="UP000727407"/>
    </source>
</evidence>